<comment type="caution">
    <text evidence="1">The sequence shown here is derived from an EMBL/GenBank/DDBJ whole genome shotgun (WGS) entry which is preliminary data.</text>
</comment>
<dbReference type="PANTHER" id="PTHR45011:SF1">
    <property type="entry name" value="DAP3-BINDING CELL DEATH ENHANCER 1"/>
    <property type="match status" value="1"/>
</dbReference>
<sequence>MKAIQSQSNFRNAISEDIEDAVSGELMTKAVTIVPCGHVFNEDTVVQILARNKLCPLDRQPIDRYIPNYTIRNLAETTSSPPLEEESYSAEAESYFLQGKKASETGDMEGAIEALLEALKLSPRYEKAQGYLEFCLQKAHPQRSSLGSVESVRGKGERETSCDKETYINLLLCLLEEPAITSNPSLCQLLGNEVEQLINQESEELIKKSLEKYQWTKRLFIDQKVSQFVVEKLQQLSVSSPSLQRVHHPLSSQVSSKPQSQYDLALKFKLGADQGHASAQYNLGFAYEYGEGVIKDQKEAVRWYKLAVDQGNATAQNNLGVCYENGEGVIKDQKEAVRWYKLAADQGHATAQNNLGFAYEHGKGVIK</sequence>
<proteinExistence type="predicted"/>
<accession>A0A0F9D110</accession>
<dbReference type="PANTHER" id="PTHR45011">
    <property type="entry name" value="DAP3-BINDING CELL DEATH ENHANCER 1"/>
    <property type="match status" value="1"/>
</dbReference>
<feature type="non-terminal residue" evidence="1">
    <location>
        <position position="367"/>
    </location>
</feature>
<dbReference type="PROSITE" id="PS50005">
    <property type="entry name" value="TPR"/>
    <property type="match status" value="1"/>
</dbReference>
<name>A0A0F9D110_9ZZZZ</name>
<reference evidence="1" key="1">
    <citation type="journal article" date="2015" name="Nature">
        <title>Complex archaea that bridge the gap between prokaryotes and eukaryotes.</title>
        <authorList>
            <person name="Spang A."/>
            <person name="Saw J.H."/>
            <person name="Jorgensen S.L."/>
            <person name="Zaremba-Niedzwiedzka K."/>
            <person name="Martijn J."/>
            <person name="Lind A.E."/>
            <person name="van Eijk R."/>
            <person name="Schleper C."/>
            <person name="Guy L."/>
            <person name="Ettema T.J."/>
        </authorList>
    </citation>
    <scope>NUCLEOTIDE SEQUENCE</scope>
</reference>
<dbReference type="InterPro" id="IPR011990">
    <property type="entry name" value="TPR-like_helical_dom_sf"/>
</dbReference>
<protein>
    <submittedName>
        <fullName evidence="1">Uncharacterized protein</fullName>
    </submittedName>
</protein>
<dbReference type="InterPro" id="IPR006597">
    <property type="entry name" value="Sel1-like"/>
</dbReference>
<organism evidence="1">
    <name type="scientific">marine sediment metagenome</name>
    <dbReference type="NCBI Taxonomy" id="412755"/>
    <lineage>
        <taxon>unclassified sequences</taxon>
        <taxon>metagenomes</taxon>
        <taxon>ecological metagenomes</taxon>
    </lineage>
</organism>
<dbReference type="Gene3D" id="1.25.40.10">
    <property type="entry name" value="Tetratricopeptide repeat domain"/>
    <property type="match status" value="1"/>
</dbReference>
<dbReference type="InterPro" id="IPR013083">
    <property type="entry name" value="Znf_RING/FYVE/PHD"/>
</dbReference>
<dbReference type="AlphaFoldDB" id="A0A0F9D110"/>
<dbReference type="Gene3D" id="3.30.40.10">
    <property type="entry name" value="Zinc/RING finger domain, C3HC4 (zinc finger)"/>
    <property type="match status" value="1"/>
</dbReference>
<evidence type="ECO:0000313" key="1">
    <source>
        <dbReference type="EMBL" id="KKL55393.1"/>
    </source>
</evidence>
<gene>
    <name evidence="1" type="ORF">LCGC14_2255860</name>
</gene>
<dbReference type="Pfam" id="PF08238">
    <property type="entry name" value="Sel1"/>
    <property type="match status" value="3"/>
</dbReference>
<dbReference type="InterPro" id="IPR052748">
    <property type="entry name" value="ISR_Activator"/>
</dbReference>
<dbReference type="SUPFAM" id="SSF81901">
    <property type="entry name" value="HCP-like"/>
    <property type="match status" value="1"/>
</dbReference>
<dbReference type="EMBL" id="LAZR01030855">
    <property type="protein sequence ID" value="KKL55393.1"/>
    <property type="molecule type" value="Genomic_DNA"/>
</dbReference>
<dbReference type="SUPFAM" id="SSF57850">
    <property type="entry name" value="RING/U-box"/>
    <property type="match status" value="1"/>
</dbReference>
<dbReference type="SMART" id="SM00671">
    <property type="entry name" value="SEL1"/>
    <property type="match status" value="2"/>
</dbReference>
<dbReference type="InterPro" id="IPR019734">
    <property type="entry name" value="TPR_rpt"/>
</dbReference>